<evidence type="ECO:0000259" key="3">
    <source>
        <dbReference type="Pfam" id="PF17184"/>
    </source>
</evidence>
<sequence length="787" mass="88102">MADDTASMSIYRASRTIKRKQSSLFNSLSSIHEDSIFVSEIAQLWPELPLVANLRCGLWYAKKFHSSCYFKSTDGHTNNLSFNTSRLNLHVATLAGQRGGCMIVDSTRKGKRFPDSMSKTIPIWACVLNRAILNYRNKMKGINKPKEGGTSSAQNCGTTVQESLEWDPSLHLPLWVPDTEKIRIDSKLNEWVTVLEKSGVDIASISSLLKKPLRPLWISQKTVIWLNEVPDYNDWDFTPIILISASASSDIYRQKTSSEFSWNYIAGAGDDEESWARGLTPVLFWNNVYDIISSGPDVCNQTVANIVEKDRVFRSQRGQNAPQVSVKPKKSESTWSNQSQDQPLDIIVENGISGDLLDSEHGVYWLGLTNLAVCSTKYNFKSSNVESILNCDKNQILCTLEDSEAYLHLPVMDSKYDRFSLQRNLPSALNFAELHLKKGKRLAVCCNSGEDISVCICLAILISLFNVEGAYDDGKFFKEARITKIDMRQQLVFVCKYIVNARPSRARKKMNLKQGDFGKVQVANDELLKVIQRLNKKLIYVGRLDKHGMEVRFDSSKWKVVKGNLVIARVHFANMKSGAKEMLVQRVHKSKPFTGFGNIGSKGCVPGASVGGPRCIYGSGGVSTPVVIEDESICYRPIVHLEDKASLSHQSFMKSRGSSIEGMPWVDYKSFINTRFAEVLGQDAMGALAALKHQGSLKNFCKQIDLTLKKVAICDEYAASLFLGYIKPEIGYPLRLFQPKSLPEAYLLARIQVEAVQLTQATPIRLLLKMGLGDIVWITCNLIRPLL</sequence>
<name>A0A5N6PJD4_9ASTR</name>
<reference evidence="4 5" key="1">
    <citation type="submission" date="2019-05" db="EMBL/GenBank/DDBJ databases">
        <title>Mikania micrantha, genome provides insights into the molecular mechanism of rapid growth.</title>
        <authorList>
            <person name="Liu B."/>
        </authorList>
    </citation>
    <scope>NUCLEOTIDE SEQUENCE [LARGE SCALE GENOMIC DNA]</scope>
    <source>
        <strain evidence="4">NLD-2019</strain>
        <tissue evidence="4">Leaf</tissue>
    </source>
</reference>
<accession>A0A5N6PJD4</accession>
<comment type="caution">
    <text evidence="4">The sequence shown here is derived from an EMBL/GenBank/DDBJ whole genome shotgun (WGS) entry which is preliminary data.</text>
</comment>
<evidence type="ECO:0000313" key="4">
    <source>
        <dbReference type="EMBL" id="KAD6454850.1"/>
    </source>
</evidence>
<gene>
    <name evidence="4" type="ORF">E3N88_09556</name>
</gene>
<dbReference type="PANTHER" id="PTHR31811">
    <property type="entry name" value="TRNA A64-2'-O-RIBOSYLPHOSPHATE TRANSFERASE"/>
    <property type="match status" value="1"/>
</dbReference>
<evidence type="ECO:0000256" key="1">
    <source>
        <dbReference type="SAM" id="MobiDB-lite"/>
    </source>
</evidence>
<dbReference type="Proteomes" id="UP000326396">
    <property type="component" value="Linkage Group LG12"/>
</dbReference>
<keyword evidence="5" id="KW-1185">Reference proteome</keyword>
<dbReference type="Pfam" id="PF17184">
    <property type="entry name" value="Rit1_C"/>
    <property type="match status" value="1"/>
</dbReference>
<organism evidence="4 5">
    <name type="scientific">Mikania micrantha</name>
    <name type="common">bitter vine</name>
    <dbReference type="NCBI Taxonomy" id="192012"/>
    <lineage>
        <taxon>Eukaryota</taxon>
        <taxon>Viridiplantae</taxon>
        <taxon>Streptophyta</taxon>
        <taxon>Embryophyta</taxon>
        <taxon>Tracheophyta</taxon>
        <taxon>Spermatophyta</taxon>
        <taxon>Magnoliopsida</taxon>
        <taxon>eudicotyledons</taxon>
        <taxon>Gunneridae</taxon>
        <taxon>Pentapetalae</taxon>
        <taxon>asterids</taxon>
        <taxon>campanulids</taxon>
        <taxon>Asterales</taxon>
        <taxon>Asteraceae</taxon>
        <taxon>Asteroideae</taxon>
        <taxon>Heliantheae alliance</taxon>
        <taxon>Eupatorieae</taxon>
        <taxon>Mikania</taxon>
    </lineage>
</organism>
<dbReference type="InterPro" id="IPR033421">
    <property type="entry name" value="Rit1_DUSP-like"/>
</dbReference>
<evidence type="ECO:0008006" key="6">
    <source>
        <dbReference type="Google" id="ProtNLM"/>
    </source>
</evidence>
<feature type="region of interest" description="Disordered" evidence="1">
    <location>
        <begin position="317"/>
        <end position="338"/>
    </location>
</feature>
<protein>
    <recommendedName>
        <fullName evidence="6">Rit1 N-terminal domain-containing protein</fullName>
    </recommendedName>
</protein>
<dbReference type="SUPFAM" id="SSF52799">
    <property type="entry name" value="(Phosphotyrosine protein) phosphatases II"/>
    <property type="match status" value="1"/>
</dbReference>
<evidence type="ECO:0000259" key="2">
    <source>
        <dbReference type="Pfam" id="PF04179"/>
    </source>
</evidence>
<dbReference type="EMBL" id="SZYD01000004">
    <property type="protein sequence ID" value="KAD6454850.1"/>
    <property type="molecule type" value="Genomic_DNA"/>
</dbReference>
<dbReference type="GO" id="GO:0043399">
    <property type="term" value="F:tRNA adenosine(64)-2'-O-ribosylphosphate transferase activity"/>
    <property type="evidence" value="ECO:0007669"/>
    <property type="project" value="InterPro"/>
</dbReference>
<feature type="domain" description="Rit1 N-terminal" evidence="3">
    <location>
        <begin position="17"/>
        <end position="308"/>
    </location>
</feature>
<dbReference type="InterPro" id="IPR007306">
    <property type="entry name" value="Rit1"/>
</dbReference>
<dbReference type="InterPro" id="IPR033449">
    <property type="entry name" value="Rit1_N"/>
</dbReference>
<dbReference type="Gene3D" id="3.90.190.10">
    <property type="entry name" value="Protein tyrosine phosphatase superfamily"/>
    <property type="match status" value="1"/>
</dbReference>
<dbReference type="AlphaFoldDB" id="A0A5N6PJD4"/>
<dbReference type="OrthoDB" id="45256at2759"/>
<proteinExistence type="predicted"/>
<dbReference type="Pfam" id="PF04179">
    <property type="entry name" value="Init_tRNA_PT"/>
    <property type="match status" value="1"/>
</dbReference>
<feature type="domain" description="Rit1 DUSP-like" evidence="2">
    <location>
        <begin position="406"/>
        <end position="506"/>
    </location>
</feature>
<dbReference type="GO" id="GO:0005737">
    <property type="term" value="C:cytoplasm"/>
    <property type="evidence" value="ECO:0007669"/>
    <property type="project" value="TreeGrafter"/>
</dbReference>
<dbReference type="InterPro" id="IPR029021">
    <property type="entry name" value="Prot-tyrosine_phosphatase-like"/>
</dbReference>
<dbReference type="GO" id="GO:0019988">
    <property type="term" value="P:charged-tRNA amino acid modification"/>
    <property type="evidence" value="ECO:0007669"/>
    <property type="project" value="InterPro"/>
</dbReference>
<evidence type="ECO:0000313" key="5">
    <source>
        <dbReference type="Proteomes" id="UP000326396"/>
    </source>
</evidence>
<dbReference type="PANTHER" id="PTHR31811:SF0">
    <property type="entry name" value="TRNA A64-2'-O-RIBOSYLPHOSPHATE TRANSFERASE"/>
    <property type="match status" value="1"/>
</dbReference>